<feature type="transmembrane region" description="Helical" evidence="3">
    <location>
        <begin position="199"/>
        <end position="222"/>
    </location>
</feature>
<keyword evidence="3" id="KW-0472">Membrane</keyword>
<dbReference type="Pfam" id="PF00076">
    <property type="entry name" value="RRM_1"/>
    <property type="match status" value="1"/>
</dbReference>
<keyword evidence="3" id="KW-0812">Transmembrane</keyword>
<feature type="region of interest" description="Disordered" evidence="2">
    <location>
        <begin position="276"/>
        <end position="310"/>
    </location>
</feature>
<evidence type="ECO:0000259" key="4">
    <source>
        <dbReference type="PROSITE" id="PS50102"/>
    </source>
</evidence>
<name>A0ABD3PXC9_9STRA</name>
<comment type="caution">
    <text evidence="5">The sequence shown here is derived from an EMBL/GenBank/DDBJ whole genome shotgun (WGS) entry which is preliminary data.</text>
</comment>
<protein>
    <recommendedName>
        <fullName evidence="4">RRM domain-containing protein</fullName>
    </recommendedName>
</protein>
<gene>
    <name evidence="5" type="ORF">ACHAW5_009291</name>
</gene>
<feature type="region of interest" description="Disordered" evidence="2">
    <location>
        <begin position="339"/>
        <end position="432"/>
    </location>
</feature>
<keyword evidence="3" id="KW-1133">Transmembrane helix</keyword>
<evidence type="ECO:0000256" key="1">
    <source>
        <dbReference type="PROSITE-ProRule" id="PRU00176"/>
    </source>
</evidence>
<dbReference type="InterPro" id="IPR000504">
    <property type="entry name" value="RRM_dom"/>
</dbReference>
<accession>A0ABD3PXC9</accession>
<feature type="compositionally biased region" description="Polar residues" evidence="2">
    <location>
        <begin position="395"/>
        <end position="409"/>
    </location>
</feature>
<dbReference type="CDD" id="cd00590">
    <property type="entry name" value="RRM_SF"/>
    <property type="match status" value="1"/>
</dbReference>
<dbReference type="InterPro" id="IPR012677">
    <property type="entry name" value="Nucleotide-bd_a/b_plait_sf"/>
</dbReference>
<dbReference type="SUPFAM" id="SSF54928">
    <property type="entry name" value="RNA-binding domain, RBD"/>
    <property type="match status" value="1"/>
</dbReference>
<feature type="compositionally biased region" description="Low complexity" evidence="2">
    <location>
        <begin position="380"/>
        <end position="389"/>
    </location>
</feature>
<evidence type="ECO:0000313" key="6">
    <source>
        <dbReference type="Proteomes" id="UP001530315"/>
    </source>
</evidence>
<feature type="region of interest" description="Disordered" evidence="2">
    <location>
        <begin position="1"/>
        <end position="38"/>
    </location>
</feature>
<sequence length="723" mass="80411">MTEAVPAADPSFSPSSARPTSSSYPSSTSSASSSPTSSFSPSMFDLQDVSSQYLQYFEILPNSSALDDMQMISFAALYESYTEHFGYEEGGIDTTCTIVRQEVGQSALTAKLTIRFNMFYSTRLGKYNITDYNRLFEDFISNNLEMVKEDLNAVGITQVVKVTSMKMLTKMLSSSPSSGPTRPPGMSHIVDAEVNQSSILGFVVGFVVFFFVVAVVIVYSRYQKKLKKDMDRLLNQNMATARATAATSREGGGGGIESDLGDDSVDAASAFESPVKAEFSTATNEDCHSDDDDVRHGLDDDRPIDDEESDPRWRNEVLALSVRDTLDLIRPQLPQHFLSSQIRDARESHNNGPGNEDEDEDYRPPPAGLPNLSTLCSVSQQQQQQQQRQQHIDNDNGNGPSQVHSSSSPDRPLGCERSNITTEPIDTNNQSYATLVSDPFREEQDTSMPMFLRHNSQQRSEVSLGEGGDHEHMLINDASFSSSTADDEGNHVDNEYDYYENSPDLLDGLTDEFDNYKNQDLEKLRNAVERSIDGVDGMMSLAMAHAYTSDPSKDKLLEWFGGEQDDGRIEASCLCDTYDWLKINEMSSLDSVNEYFREILNRIVITVMLRIIPPLQGANIVHSCATILGLDLLKKPPEKTLVITGMRKTNTLEQGYNFIVKAFKPFGDIEDAAIAPQNHGFGIIRFTRPESVELALEEYKQSEIEIQDVSVSVKTLKSERTYS</sequence>
<proteinExistence type="predicted"/>
<keyword evidence="6" id="KW-1185">Reference proteome</keyword>
<dbReference type="InterPro" id="IPR035979">
    <property type="entry name" value="RBD_domain_sf"/>
</dbReference>
<evidence type="ECO:0000256" key="3">
    <source>
        <dbReference type="SAM" id="Phobius"/>
    </source>
</evidence>
<dbReference type="GO" id="GO:0003723">
    <property type="term" value="F:RNA binding"/>
    <property type="evidence" value="ECO:0007669"/>
    <property type="project" value="UniProtKB-UniRule"/>
</dbReference>
<feature type="domain" description="RRM" evidence="4">
    <location>
        <begin position="639"/>
        <end position="718"/>
    </location>
</feature>
<dbReference type="PROSITE" id="PS50102">
    <property type="entry name" value="RRM"/>
    <property type="match status" value="1"/>
</dbReference>
<feature type="region of interest" description="Disordered" evidence="2">
    <location>
        <begin position="243"/>
        <end position="263"/>
    </location>
</feature>
<dbReference type="Proteomes" id="UP001530315">
    <property type="component" value="Unassembled WGS sequence"/>
</dbReference>
<dbReference type="AlphaFoldDB" id="A0ABD3PXC9"/>
<reference evidence="5 6" key="1">
    <citation type="submission" date="2024-10" db="EMBL/GenBank/DDBJ databases">
        <title>Updated reference genomes for cyclostephanoid diatoms.</title>
        <authorList>
            <person name="Roberts W.R."/>
            <person name="Alverson A.J."/>
        </authorList>
    </citation>
    <scope>NUCLEOTIDE SEQUENCE [LARGE SCALE GENOMIC DNA]</scope>
    <source>
        <strain evidence="5 6">AJA276-08</strain>
    </source>
</reference>
<organism evidence="5 6">
    <name type="scientific">Stephanodiscus triporus</name>
    <dbReference type="NCBI Taxonomy" id="2934178"/>
    <lineage>
        <taxon>Eukaryota</taxon>
        <taxon>Sar</taxon>
        <taxon>Stramenopiles</taxon>
        <taxon>Ochrophyta</taxon>
        <taxon>Bacillariophyta</taxon>
        <taxon>Coscinodiscophyceae</taxon>
        <taxon>Thalassiosirophycidae</taxon>
        <taxon>Stephanodiscales</taxon>
        <taxon>Stephanodiscaceae</taxon>
        <taxon>Stephanodiscus</taxon>
    </lineage>
</organism>
<dbReference type="EMBL" id="JALLAZ020000570">
    <property type="protein sequence ID" value="KAL3792016.1"/>
    <property type="molecule type" value="Genomic_DNA"/>
</dbReference>
<dbReference type="Gene3D" id="3.30.70.330">
    <property type="match status" value="1"/>
</dbReference>
<keyword evidence="1" id="KW-0694">RNA-binding</keyword>
<evidence type="ECO:0000256" key="2">
    <source>
        <dbReference type="SAM" id="MobiDB-lite"/>
    </source>
</evidence>
<feature type="compositionally biased region" description="Polar residues" evidence="2">
    <location>
        <begin position="418"/>
        <end position="432"/>
    </location>
</feature>
<evidence type="ECO:0000313" key="5">
    <source>
        <dbReference type="EMBL" id="KAL3792016.1"/>
    </source>
</evidence>